<accession>A0A504YC32</accession>
<dbReference type="SUPFAM" id="SSF49493">
    <property type="entry name" value="HSP40/DnaJ peptide-binding domain"/>
    <property type="match status" value="2"/>
</dbReference>
<dbReference type="SMART" id="SM00271">
    <property type="entry name" value="DnaJ"/>
    <property type="match status" value="1"/>
</dbReference>
<dbReference type="PANTHER" id="PTHR24078:SF553">
    <property type="entry name" value="DNAJ HOMOLOG SUBFAMILY B MEMBER 5"/>
    <property type="match status" value="1"/>
</dbReference>
<evidence type="ECO:0000313" key="16">
    <source>
        <dbReference type="Proteomes" id="UP000316759"/>
    </source>
</evidence>
<dbReference type="GO" id="GO:0051087">
    <property type="term" value="F:protein-folding chaperone binding"/>
    <property type="evidence" value="ECO:0007669"/>
    <property type="project" value="TreeGrafter"/>
</dbReference>
<keyword evidence="6" id="KW-0966">Cell projection</keyword>
<evidence type="ECO:0000256" key="8">
    <source>
        <dbReference type="ARBA" id="ARBA00064985"/>
    </source>
</evidence>
<dbReference type="FunFam" id="2.60.260.20:FF:000006">
    <property type="entry name" value="DnaJ subfamily B member 13"/>
    <property type="match status" value="1"/>
</dbReference>
<keyword evidence="3" id="KW-0282">Flagellum</keyword>
<feature type="domain" description="J" evidence="14">
    <location>
        <begin position="4"/>
        <end position="68"/>
    </location>
</feature>
<dbReference type="Proteomes" id="UP000316759">
    <property type="component" value="Unassembled WGS sequence"/>
</dbReference>
<dbReference type="STRING" id="46835.A0A504YC32"/>
<dbReference type="GO" id="GO:0006457">
    <property type="term" value="P:protein folding"/>
    <property type="evidence" value="ECO:0007669"/>
    <property type="project" value="InterPro"/>
</dbReference>
<dbReference type="GO" id="GO:0036126">
    <property type="term" value="C:sperm flagellum"/>
    <property type="evidence" value="ECO:0007669"/>
    <property type="project" value="UniProtKB-ARBA"/>
</dbReference>
<reference evidence="15 16" key="1">
    <citation type="submission" date="2019-04" db="EMBL/GenBank/DDBJ databases">
        <title>Annotation for the trematode Fasciola gigantica.</title>
        <authorList>
            <person name="Choi Y.-J."/>
        </authorList>
    </citation>
    <scope>NUCLEOTIDE SEQUENCE [LARGE SCALE GENOMIC DNA]</scope>
    <source>
        <strain evidence="15">Uganda_cow_1</strain>
    </source>
</reference>
<evidence type="ECO:0000256" key="12">
    <source>
        <dbReference type="ARBA" id="ARBA00080190"/>
    </source>
</evidence>
<evidence type="ECO:0000256" key="9">
    <source>
        <dbReference type="ARBA" id="ARBA00071910"/>
    </source>
</evidence>
<evidence type="ECO:0000256" key="3">
    <source>
        <dbReference type="ARBA" id="ARBA00022846"/>
    </source>
</evidence>
<dbReference type="InterPro" id="IPR001623">
    <property type="entry name" value="DnaJ_domain"/>
</dbReference>
<dbReference type="InterPro" id="IPR002939">
    <property type="entry name" value="DnaJ_C"/>
</dbReference>
<dbReference type="FunFam" id="1.10.287.110:FF:000033">
    <property type="entry name" value="dnaJ homolog subfamily B member 13"/>
    <property type="match status" value="1"/>
</dbReference>
<dbReference type="GO" id="GO:0030030">
    <property type="term" value="P:cell projection organization"/>
    <property type="evidence" value="ECO:0007669"/>
    <property type="project" value="UniProtKB-KW"/>
</dbReference>
<evidence type="ECO:0000256" key="13">
    <source>
        <dbReference type="ARBA" id="ARBA00081125"/>
    </source>
</evidence>
<dbReference type="InterPro" id="IPR018253">
    <property type="entry name" value="DnaJ_domain_CS"/>
</dbReference>
<keyword evidence="2" id="KW-0970">Cilium biogenesis/degradation</keyword>
<evidence type="ECO:0000313" key="15">
    <source>
        <dbReference type="EMBL" id="TPP58724.1"/>
    </source>
</evidence>
<dbReference type="Gene3D" id="2.60.260.20">
    <property type="entry name" value="Urease metallochaperone UreE, N-terminal domain"/>
    <property type="match status" value="2"/>
</dbReference>
<dbReference type="FunFam" id="2.60.260.20:FF:000002">
    <property type="entry name" value="Dnaj homolog subfamily b member"/>
    <property type="match status" value="1"/>
</dbReference>
<keyword evidence="4" id="KW-0969">Cilium</keyword>
<evidence type="ECO:0000256" key="1">
    <source>
        <dbReference type="ARBA" id="ARBA00004230"/>
    </source>
</evidence>
<dbReference type="GO" id="GO:0051082">
    <property type="term" value="F:unfolded protein binding"/>
    <property type="evidence" value="ECO:0007669"/>
    <property type="project" value="InterPro"/>
</dbReference>
<comment type="caution">
    <text evidence="15">The sequence shown here is derived from an EMBL/GenBank/DDBJ whole genome shotgun (WGS) entry which is preliminary data.</text>
</comment>
<dbReference type="Pfam" id="PF00226">
    <property type="entry name" value="DnaJ"/>
    <property type="match status" value="1"/>
</dbReference>
<gene>
    <name evidence="15" type="ORF">FGIG_06585</name>
</gene>
<dbReference type="InterPro" id="IPR051339">
    <property type="entry name" value="DnaJ_subfamily_B"/>
</dbReference>
<dbReference type="SUPFAM" id="SSF46565">
    <property type="entry name" value="Chaperone J-domain"/>
    <property type="match status" value="1"/>
</dbReference>
<dbReference type="GO" id="GO:0007017">
    <property type="term" value="P:microtubule-based process"/>
    <property type="evidence" value="ECO:0007669"/>
    <property type="project" value="UniProtKB-ARBA"/>
</dbReference>
<evidence type="ECO:0000256" key="10">
    <source>
        <dbReference type="ARBA" id="ARBA00075378"/>
    </source>
</evidence>
<dbReference type="PROSITE" id="PS50076">
    <property type="entry name" value="DNAJ_2"/>
    <property type="match status" value="1"/>
</dbReference>
<dbReference type="PRINTS" id="PR00625">
    <property type="entry name" value="JDOMAIN"/>
</dbReference>
<dbReference type="OrthoDB" id="550424at2759"/>
<evidence type="ECO:0000256" key="6">
    <source>
        <dbReference type="ARBA" id="ARBA00023273"/>
    </source>
</evidence>
<dbReference type="CDD" id="cd06257">
    <property type="entry name" value="DnaJ"/>
    <property type="match status" value="1"/>
</dbReference>
<keyword evidence="5" id="KW-0143">Chaperone</keyword>
<organism evidence="15 16">
    <name type="scientific">Fasciola gigantica</name>
    <name type="common">Giant liver fluke</name>
    <dbReference type="NCBI Taxonomy" id="46835"/>
    <lineage>
        <taxon>Eukaryota</taxon>
        <taxon>Metazoa</taxon>
        <taxon>Spiralia</taxon>
        <taxon>Lophotrochozoa</taxon>
        <taxon>Platyhelminthes</taxon>
        <taxon>Trematoda</taxon>
        <taxon>Digenea</taxon>
        <taxon>Plagiorchiida</taxon>
        <taxon>Echinostomata</taxon>
        <taxon>Echinostomatoidea</taxon>
        <taxon>Fasciolidae</taxon>
        <taxon>Fasciola</taxon>
    </lineage>
</organism>
<comment type="subcellular location">
    <subcellularLocation>
        <location evidence="1">Cell projection</location>
        <location evidence="1">Cilium</location>
        <location evidence="1">Flagellum</location>
    </subcellularLocation>
</comment>
<protein>
    <recommendedName>
        <fullName evidence="9">DnaJ homolog subfamily B member 13</fullName>
    </recommendedName>
    <alternativeName>
        <fullName evidence="12">Testis and spermatogenesis cell-related protein 6</fullName>
    </alternativeName>
    <alternativeName>
        <fullName evidence="13">Testis spermatocyte apoptosis-related gene 6 protein</fullName>
    </alternativeName>
    <alternativeName>
        <fullName evidence="10">Testis spermatogenesis apoptosis-related gene 3 protein</fullName>
    </alternativeName>
    <alternativeName>
        <fullName evidence="11">Testis spermatogenesis apoptosis-related gene 6 protein</fullName>
    </alternativeName>
</protein>
<evidence type="ECO:0000256" key="4">
    <source>
        <dbReference type="ARBA" id="ARBA00023069"/>
    </source>
</evidence>
<dbReference type="PROSITE" id="PS00636">
    <property type="entry name" value="DNAJ_1"/>
    <property type="match status" value="1"/>
</dbReference>
<dbReference type="Pfam" id="PF01556">
    <property type="entry name" value="DnaJ_C"/>
    <property type="match status" value="1"/>
</dbReference>
<dbReference type="InterPro" id="IPR036869">
    <property type="entry name" value="J_dom_sf"/>
</dbReference>
<evidence type="ECO:0000256" key="2">
    <source>
        <dbReference type="ARBA" id="ARBA00022794"/>
    </source>
</evidence>
<dbReference type="CDD" id="cd10747">
    <property type="entry name" value="DnaJ_C"/>
    <property type="match status" value="1"/>
</dbReference>
<comment type="function">
    <text evidence="7">Functions as part of axonemal radial spoke complexes that play an important part in the motility of sperm and cilia.</text>
</comment>
<evidence type="ECO:0000259" key="14">
    <source>
        <dbReference type="PROSITE" id="PS50076"/>
    </source>
</evidence>
<dbReference type="EMBL" id="SUNJ01011653">
    <property type="protein sequence ID" value="TPP58724.1"/>
    <property type="molecule type" value="Genomic_DNA"/>
</dbReference>
<evidence type="ECO:0000256" key="7">
    <source>
        <dbReference type="ARBA" id="ARBA00056649"/>
    </source>
</evidence>
<proteinExistence type="predicted"/>
<name>A0A504YC32_FASGI</name>
<dbReference type="AlphaFoldDB" id="A0A504YC32"/>
<dbReference type="PANTHER" id="PTHR24078">
    <property type="entry name" value="DNAJ HOMOLOG SUBFAMILY C MEMBER"/>
    <property type="match status" value="1"/>
</dbReference>
<comment type="subunit">
    <text evidence="8">Homodimer. Component of the axonemal radial spoke complex 1 (RS1), at least composed of spoke head proteins RSPH1, RSPH3, RSPH9 and the cilia-specific component RSPH4A or sperm-specific component RSPH6A, spoke stalk proteins RSPH14, DNAJB13, DYDC1, ROPN1L and NME5, and the anchor protein IQUB. Interacts with SUN5. Interacts with IQUB.</text>
</comment>
<dbReference type="GO" id="GO:0005829">
    <property type="term" value="C:cytosol"/>
    <property type="evidence" value="ECO:0007669"/>
    <property type="project" value="TreeGrafter"/>
</dbReference>
<evidence type="ECO:0000256" key="5">
    <source>
        <dbReference type="ARBA" id="ARBA00023186"/>
    </source>
</evidence>
<dbReference type="InterPro" id="IPR008971">
    <property type="entry name" value="HSP40/DnaJ_pept-bd"/>
</dbReference>
<evidence type="ECO:0000256" key="11">
    <source>
        <dbReference type="ARBA" id="ARBA00078669"/>
    </source>
</evidence>
<sequence>MGRDFYKVLGINKGADLDEIKKAYRKMALRYHPDKNKSPNAAEKFKEIAEAYEILSDPKKREIYDKFGEEGLKGGATSSEGGGPGFTYTFHGDPRETFRMFFGTDDPTSMFNLDGGFHSVFTSGMGEQMDVDGDFFPGGSPFAGYSMRHMGSGGGRRRTQDPPINHDLSVSLLDVLNGTVKKMRITRHRLNPDGRTTRLEEKMLEIEVKKGWKEGTRITFQREGDENPNGNIPADVIFTVKDRTHKHFKREGADVRYIARISLKKALCGGTITVPTIDERQVTLTLNEVIKPRGTRRISGQGLPYVKEPNRRGDIIVEFQIIFPDSLAPSQKAALANILPDNV</sequence>
<keyword evidence="16" id="KW-1185">Reference proteome</keyword>
<dbReference type="Gene3D" id="1.10.287.110">
    <property type="entry name" value="DnaJ domain"/>
    <property type="match status" value="1"/>
</dbReference>